<accession>A0A0F9BAT5</accession>
<keyword evidence="1" id="KW-0472">Membrane</keyword>
<dbReference type="Pfam" id="PF07963">
    <property type="entry name" value="N_methyl"/>
    <property type="match status" value="1"/>
</dbReference>
<reference evidence="2" key="1">
    <citation type="journal article" date="2015" name="Nature">
        <title>Complex archaea that bridge the gap between prokaryotes and eukaryotes.</title>
        <authorList>
            <person name="Spang A."/>
            <person name="Saw J.H."/>
            <person name="Jorgensen S.L."/>
            <person name="Zaremba-Niedzwiedzka K."/>
            <person name="Martijn J."/>
            <person name="Lind A.E."/>
            <person name="van Eijk R."/>
            <person name="Schleper C."/>
            <person name="Guy L."/>
            <person name="Ettema T.J."/>
        </authorList>
    </citation>
    <scope>NUCLEOTIDE SEQUENCE</scope>
</reference>
<gene>
    <name evidence="2" type="ORF">LCGC14_2550890</name>
</gene>
<evidence type="ECO:0000256" key="1">
    <source>
        <dbReference type="SAM" id="Phobius"/>
    </source>
</evidence>
<dbReference type="AlphaFoldDB" id="A0A0F9BAT5"/>
<dbReference type="Gene3D" id="3.30.700.10">
    <property type="entry name" value="Glycoprotein, Type 4 Pilin"/>
    <property type="match status" value="1"/>
</dbReference>
<dbReference type="SUPFAM" id="SSF54523">
    <property type="entry name" value="Pili subunits"/>
    <property type="match status" value="1"/>
</dbReference>
<proteinExistence type="predicted"/>
<dbReference type="InterPro" id="IPR012902">
    <property type="entry name" value="N_methyl_site"/>
</dbReference>
<evidence type="ECO:0008006" key="3">
    <source>
        <dbReference type="Google" id="ProtNLM"/>
    </source>
</evidence>
<sequence length="271" mass="30355">MARNDTRLAPLESPVGRKCERTAFTLVELLIVVVIIALLAGILLPSLNRARELARQTVCLHNLKQWSLALALYDDQNGCLPTFFESDNTTDIVYTIGPYLGYNFYNFCGPNDPGWQGQGDEPLVGPPIWHCPTAADNPYGYGLNYPNVFGYADRDVPPEGHRPWRIHEIPRPAETIAMGDSQVYRFLYAPYGPTTWEPDQDYDGDGVDDTNSGILAELTGIHGYDIPYNNIAPRHGDRIANCAFLDGHAEGMRITELMDPGRRVWGEDLWE</sequence>
<evidence type="ECO:0000313" key="2">
    <source>
        <dbReference type="EMBL" id="KKL10932.1"/>
    </source>
</evidence>
<name>A0A0F9BAT5_9ZZZZ</name>
<keyword evidence="1" id="KW-0812">Transmembrane</keyword>
<organism evidence="2">
    <name type="scientific">marine sediment metagenome</name>
    <dbReference type="NCBI Taxonomy" id="412755"/>
    <lineage>
        <taxon>unclassified sequences</taxon>
        <taxon>metagenomes</taxon>
        <taxon>ecological metagenomes</taxon>
    </lineage>
</organism>
<keyword evidence="1" id="KW-1133">Transmembrane helix</keyword>
<feature type="transmembrane region" description="Helical" evidence="1">
    <location>
        <begin position="23"/>
        <end position="45"/>
    </location>
</feature>
<dbReference type="PANTHER" id="PTHR30093">
    <property type="entry name" value="GENERAL SECRETION PATHWAY PROTEIN G"/>
    <property type="match status" value="1"/>
</dbReference>
<dbReference type="NCBIfam" id="TIGR02532">
    <property type="entry name" value="IV_pilin_GFxxxE"/>
    <property type="match status" value="1"/>
</dbReference>
<protein>
    <recommendedName>
        <fullName evidence="3">Type II secretion system protein GspG C-terminal domain-containing protein</fullName>
    </recommendedName>
</protein>
<dbReference type="InterPro" id="IPR045584">
    <property type="entry name" value="Pilin-like"/>
</dbReference>
<comment type="caution">
    <text evidence="2">The sequence shown here is derived from an EMBL/GenBank/DDBJ whole genome shotgun (WGS) entry which is preliminary data.</text>
</comment>
<dbReference type="EMBL" id="LAZR01041861">
    <property type="protein sequence ID" value="KKL10932.1"/>
    <property type="molecule type" value="Genomic_DNA"/>
</dbReference>